<feature type="compositionally biased region" description="Polar residues" evidence="1">
    <location>
        <begin position="516"/>
        <end position="534"/>
    </location>
</feature>
<feature type="region of interest" description="Disordered" evidence="1">
    <location>
        <begin position="73"/>
        <end position="119"/>
    </location>
</feature>
<feature type="region of interest" description="Disordered" evidence="1">
    <location>
        <begin position="590"/>
        <end position="642"/>
    </location>
</feature>
<dbReference type="EMBL" id="CAUWAG010000008">
    <property type="protein sequence ID" value="CAJ2506182.1"/>
    <property type="molecule type" value="Genomic_DNA"/>
</dbReference>
<feature type="compositionally biased region" description="Acidic residues" evidence="1">
    <location>
        <begin position="431"/>
        <end position="441"/>
    </location>
</feature>
<evidence type="ECO:0000256" key="1">
    <source>
        <dbReference type="SAM" id="MobiDB-lite"/>
    </source>
</evidence>
<feature type="region of interest" description="Disordered" evidence="1">
    <location>
        <begin position="141"/>
        <end position="567"/>
    </location>
</feature>
<dbReference type="Proteomes" id="UP001295740">
    <property type="component" value="Unassembled WGS sequence"/>
</dbReference>
<feature type="compositionally biased region" description="Basic and acidic residues" evidence="1">
    <location>
        <begin position="342"/>
        <end position="362"/>
    </location>
</feature>
<feature type="compositionally biased region" description="Acidic residues" evidence="1">
    <location>
        <begin position="505"/>
        <end position="515"/>
    </location>
</feature>
<gene>
    <name evidence="2" type="ORF">KHLLAP_LOCUS6650</name>
</gene>
<evidence type="ECO:0000313" key="2">
    <source>
        <dbReference type="EMBL" id="CAJ2506182.1"/>
    </source>
</evidence>
<feature type="compositionally biased region" description="Polar residues" evidence="1">
    <location>
        <begin position="306"/>
        <end position="324"/>
    </location>
</feature>
<feature type="compositionally biased region" description="Basic and acidic residues" evidence="1">
    <location>
        <begin position="442"/>
        <end position="451"/>
    </location>
</feature>
<feature type="compositionally biased region" description="Low complexity" evidence="1">
    <location>
        <begin position="147"/>
        <end position="157"/>
    </location>
</feature>
<organism evidence="2 3">
    <name type="scientific">Anthostomella pinea</name>
    <dbReference type="NCBI Taxonomy" id="933095"/>
    <lineage>
        <taxon>Eukaryota</taxon>
        <taxon>Fungi</taxon>
        <taxon>Dikarya</taxon>
        <taxon>Ascomycota</taxon>
        <taxon>Pezizomycotina</taxon>
        <taxon>Sordariomycetes</taxon>
        <taxon>Xylariomycetidae</taxon>
        <taxon>Xylariales</taxon>
        <taxon>Xylariaceae</taxon>
        <taxon>Anthostomella</taxon>
    </lineage>
</organism>
<name>A0AAI8YIP8_9PEZI</name>
<evidence type="ECO:0000313" key="3">
    <source>
        <dbReference type="Proteomes" id="UP001295740"/>
    </source>
</evidence>
<comment type="caution">
    <text evidence="2">The sequence shown here is derived from an EMBL/GenBank/DDBJ whole genome shotgun (WGS) entry which is preliminary data.</text>
</comment>
<reference evidence="2" key="1">
    <citation type="submission" date="2023-10" db="EMBL/GenBank/DDBJ databases">
        <authorList>
            <person name="Hackl T."/>
        </authorList>
    </citation>
    <scope>NUCLEOTIDE SEQUENCE</scope>
</reference>
<sequence length="642" mass="70047">MEDSTTRLASELLYKLAELDQKVNEYRLDMAQEFHRYSRQLLQHVPDHVTRQVEQAIASEMQNYPALRPALRLEPATDSPPPAEDDDDRGATSGSRSPPPVLPHTSGMPPGDGVRSPHEREREFHGVFTPSYLTLLDAMQQRSSHEPTTITTTNINTPPTPPQTRENRDPNKYEDASLPPKLEAQPSRPNPVRRATEETISSTASDDSASRSRRRSALRRSSSSSAKTSPRHVRFEVEGQEVLPTASPPAVSPRSAILLPAPPGSSTSLLNESPNASFVDEQISLLGSSPPRPKKVTSTDRLKAMTRNSTEDTSQWTIVGNSQASDDEEDELIMPRSSSKKLAAEAKSHTEGVADLDSDVRRPTQPGHDLENLYEPNVGTPNGEDDEGDEGDDGGDDDGDGGDDDGDDGELEMHPLSSFKGKKRFSPPEDTVFEAEPEPEFEPYRSRDAGRPQKSAMKPPKPKIVATCADDESEADAEDMFDFEDSRGGSAKRNGKAKVVPKYIEDEDSDEDESEITPTAETPTGETSLAQYSRSPAVRIAKPKVSSPAPASTKQAAGSVGSYMGKPFSISSVRDKELYKRAAAMGEFSSFVGSVDGRSGPDESSSYRPEPTSFDGRPRSFSERLMKEELEEAQRSSGTSND</sequence>
<accession>A0AAI8YIP8</accession>
<feature type="compositionally biased region" description="Basic and acidic residues" evidence="1">
    <location>
        <begin position="165"/>
        <end position="175"/>
    </location>
</feature>
<protein>
    <submittedName>
        <fullName evidence="2">Uu.00g003120.m01.CDS01</fullName>
    </submittedName>
</protein>
<keyword evidence="3" id="KW-1185">Reference proteome</keyword>
<proteinExistence type="predicted"/>
<feature type="compositionally biased region" description="Low complexity" evidence="1">
    <location>
        <begin position="219"/>
        <end position="228"/>
    </location>
</feature>
<feature type="compositionally biased region" description="Polar residues" evidence="1">
    <location>
        <begin position="264"/>
        <end position="276"/>
    </location>
</feature>
<feature type="compositionally biased region" description="Acidic residues" evidence="1">
    <location>
        <begin position="469"/>
        <end position="483"/>
    </location>
</feature>
<feature type="compositionally biased region" description="Basic and acidic residues" evidence="1">
    <location>
        <begin position="616"/>
        <end position="634"/>
    </location>
</feature>
<dbReference type="AlphaFoldDB" id="A0AAI8YIP8"/>
<feature type="compositionally biased region" description="Acidic residues" evidence="1">
    <location>
        <begin position="383"/>
        <end position="410"/>
    </location>
</feature>